<reference evidence="1" key="1">
    <citation type="journal article" date="2021" name="New Phytol.">
        <title>Evolutionary innovations through gain and loss of genes in the ectomycorrhizal Boletales.</title>
        <authorList>
            <person name="Wu G."/>
            <person name="Miyauchi S."/>
            <person name="Morin E."/>
            <person name="Kuo A."/>
            <person name="Drula E."/>
            <person name="Varga T."/>
            <person name="Kohler A."/>
            <person name="Feng B."/>
            <person name="Cao Y."/>
            <person name="Lipzen A."/>
            <person name="Daum C."/>
            <person name="Hundley H."/>
            <person name="Pangilinan J."/>
            <person name="Johnson J."/>
            <person name="Barry K."/>
            <person name="LaButti K."/>
            <person name="Ng V."/>
            <person name="Ahrendt S."/>
            <person name="Min B."/>
            <person name="Choi I.G."/>
            <person name="Park H."/>
            <person name="Plett J.M."/>
            <person name="Magnuson J."/>
            <person name="Spatafora J.W."/>
            <person name="Nagy L.G."/>
            <person name="Henrissat B."/>
            <person name="Grigoriev I.V."/>
            <person name="Yang Z.L."/>
            <person name="Xu J."/>
            <person name="Martin F.M."/>
        </authorList>
    </citation>
    <scope>NUCLEOTIDE SEQUENCE</scope>
    <source>
        <strain evidence="1">KUC20120723A-06</strain>
    </source>
</reference>
<feature type="non-terminal residue" evidence="1">
    <location>
        <position position="1"/>
    </location>
</feature>
<dbReference type="EMBL" id="MU266839">
    <property type="protein sequence ID" value="KAH7918167.1"/>
    <property type="molecule type" value="Genomic_DNA"/>
</dbReference>
<comment type="caution">
    <text evidence="1">The sequence shown here is derived from an EMBL/GenBank/DDBJ whole genome shotgun (WGS) entry which is preliminary data.</text>
</comment>
<proteinExistence type="predicted"/>
<sequence length="60" mass="6687">PYHTSALLGQECVIQPMMGHPEQIHCELGMYVKAFTKLIKQLQDCMAIPDTCPSRSSLPV</sequence>
<dbReference type="Proteomes" id="UP000790709">
    <property type="component" value="Unassembled WGS sequence"/>
</dbReference>
<organism evidence="1 2">
    <name type="scientific">Leucogyrophana mollusca</name>
    <dbReference type="NCBI Taxonomy" id="85980"/>
    <lineage>
        <taxon>Eukaryota</taxon>
        <taxon>Fungi</taxon>
        <taxon>Dikarya</taxon>
        <taxon>Basidiomycota</taxon>
        <taxon>Agaricomycotina</taxon>
        <taxon>Agaricomycetes</taxon>
        <taxon>Agaricomycetidae</taxon>
        <taxon>Boletales</taxon>
        <taxon>Boletales incertae sedis</taxon>
        <taxon>Leucogyrophana</taxon>
    </lineage>
</organism>
<protein>
    <submittedName>
        <fullName evidence="1">Uncharacterized protein</fullName>
    </submittedName>
</protein>
<keyword evidence="2" id="KW-1185">Reference proteome</keyword>
<evidence type="ECO:0000313" key="1">
    <source>
        <dbReference type="EMBL" id="KAH7918167.1"/>
    </source>
</evidence>
<name>A0ACB8B0F1_9AGAM</name>
<gene>
    <name evidence="1" type="ORF">BV22DRAFT_1025033</name>
</gene>
<accession>A0ACB8B0F1</accession>
<evidence type="ECO:0000313" key="2">
    <source>
        <dbReference type="Proteomes" id="UP000790709"/>
    </source>
</evidence>